<keyword evidence="2" id="KW-0472">Membrane</keyword>
<evidence type="ECO:0000313" key="4">
    <source>
        <dbReference type="EMBL" id="VFQ46499.1"/>
    </source>
</evidence>
<evidence type="ECO:0000259" key="3">
    <source>
        <dbReference type="Pfam" id="PF02397"/>
    </source>
</evidence>
<dbReference type="PANTHER" id="PTHR30576">
    <property type="entry name" value="COLANIC BIOSYNTHESIS UDP-GLUCOSE LIPID CARRIER TRANSFERASE"/>
    <property type="match status" value="1"/>
</dbReference>
<feature type="transmembrane region" description="Helical" evidence="2">
    <location>
        <begin position="57"/>
        <end position="78"/>
    </location>
</feature>
<keyword evidence="2" id="KW-1133">Transmembrane helix</keyword>
<sequence>MDASPDTDGRRRTELIEELYGLYGKGTLRMRLRFARKKYAWVTVTGGARAIKRGFDLLVALSALLLLSPLFLAVTAAIRLTDNGPVLYWQKRVGKWGREFPFPKFRSMVVNADTAKDAILDQSDHEESITFKMKKDPRITGIGRIIRKLSIDELPQLWCVLKGEMSLVGPRPPLPREVALYTLADRRRLDVTPGLTSIWAVSGRGDIPFDRQVELDLQYIESRSIATDLKILLKTIPAVLFGRGAY</sequence>
<keyword evidence="2" id="KW-0812">Transmembrane</keyword>
<keyword evidence="4" id="KW-0808">Transferase</keyword>
<dbReference type="EMBL" id="CAADHO010000009">
    <property type="protein sequence ID" value="VFQ46499.1"/>
    <property type="molecule type" value="Genomic_DNA"/>
</dbReference>
<feature type="domain" description="Bacterial sugar transferase" evidence="3">
    <location>
        <begin position="52"/>
        <end position="240"/>
    </location>
</feature>
<reference evidence="4 5" key="1">
    <citation type="submission" date="2019-03" db="EMBL/GenBank/DDBJ databases">
        <authorList>
            <person name="Nijsse B."/>
        </authorList>
    </citation>
    <scope>NUCLEOTIDE SEQUENCE [LARGE SCALE GENOMIC DNA]</scope>
    <source>
        <strain evidence="4">Desulfoluna butyratoxydans MSL71</strain>
    </source>
</reference>
<dbReference type="AlphaFoldDB" id="A0A4U8YT15"/>
<evidence type="ECO:0000313" key="5">
    <source>
        <dbReference type="Proteomes" id="UP000507962"/>
    </source>
</evidence>
<dbReference type="PANTHER" id="PTHR30576:SF10">
    <property type="entry name" value="SLL5057 PROTEIN"/>
    <property type="match status" value="1"/>
</dbReference>
<accession>A0A4U8YT15</accession>
<keyword evidence="5" id="KW-1185">Reference proteome</keyword>
<dbReference type="RefSeq" id="WP_218951096.1">
    <property type="nucleotide sequence ID" value="NZ_CAADHO010000009.1"/>
</dbReference>
<organism evidence="4 5">
    <name type="scientific">Desulfoluna butyratoxydans</name>
    <dbReference type="NCBI Taxonomy" id="231438"/>
    <lineage>
        <taxon>Bacteria</taxon>
        <taxon>Pseudomonadati</taxon>
        <taxon>Thermodesulfobacteriota</taxon>
        <taxon>Desulfobacteria</taxon>
        <taxon>Desulfobacterales</taxon>
        <taxon>Desulfolunaceae</taxon>
        <taxon>Desulfoluna</taxon>
    </lineage>
</organism>
<dbReference type="GO" id="GO:0016780">
    <property type="term" value="F:phosphotransferase activity, for other substituted phosphate groups"/>
    <property type="evidence" value="ECO:0007669"/>
    <property type="project" value="TreeGrafter"/>
</dbReference>
<evidence type="ECO:0000256" key="2">
    <source>
        <dbReference type="SAM" id="Phobius"/>
    </source>
</evidence>
<gene>
    <name evidence="4" type="ORF">MSL71_41660</name>
</gene>
<proteinExistence type="inferred from homology"/>
<evidence type="ECO:0000256" key="1">
    <source>
        <dbReference type="ARBA" id="ARBA00006464"/>
    </source>
</evidence>
<name>A0A4U8YT15_9BACT</name>
<protein>
    <submittedName>
        <fullName evidence="4">Bacterial sugar transferase</fullName>
    </submittedName>
</protein>
<dbReference type="InterPro" id="IPR003362">
    <property type="entry name" value="Bact_transf"/>
</dbReference>
<dbReference type="Pfam" id="PF02397">
    <property type="entry name" value="Bac_transf"/>
    <property type="match status" value="1"/>
</dbReference>
<dbReference type="Proteomes" id="UP000507962">
    <property type="component" value="Unassembled WGS sequence"/>
</dbReference>
<comment type="similarity">
    <text evidence="1">Belongs to the bacterial sugar transferase family.</text>
</comment>